<feature type="transmembrane region" description="Helical" evidence="6">
    <location>
        <begin position="115"/>
        <end position="135"/>
    </location>
</feature>
<evidence type="ECO:0000313" key="7">
    <source>
        <dbReference type="EMBL" id="NAW51510.1"/>
    </source>
</evidence>
<name>A0A845PZK2_9FLAO</name>
<dbReference type="Proteomes" id="UP000553459">
    <property type="component" value="Unassembled WGS sequence"/>
</dbReference>
<feature type="transmembrane region" description="Helical" evidence="6">
    <location>
        <begin position="340"/>
        <end position="361"/>
    </location>
</feature>
<dbReference type="EMBL" id="JAAABJ010000543">
    <property type="protein sequence ID" value="NAW51510.1"/>
    <property type="molecule type" value="Genomic_DNA"/>
</dbReference>
<dbReference type="RefSeq" id="WP_166519788.1">
    <property type="nucleotide sequence ID" value="NZ_JAAABJ010000543.1"/>
</dbReference>
<evidence type="ECO:0000313" key="8">
    <source>
        <dbReference type="Proteomes" id="UP000553459"/>
    </source>
</evidence>
<dbReference type="PANTHER" id="PTHR30250">
    <property type="entry name" value="PST FAMILY PREDICTED COLANIC ACID TRANSPORTER"/>
    <property type="match status" value="1"/>
</dbReference>
<feature type="transmembrane region" description="Helical" evidence="6">
    <location>
        <begin position="77"/>
        <end position="95"/>
    </location>
</feature>
<comment type="caution">
    <text evidence="7">The sequence shown here is derived from an EMBL/GenBank/DDBJ whole genome shotgun (WGS) entry which is preliminary data.</text>
</comment>
<feature type="transmembrane region" description="Helical" evidence="6">
    <location>
        <begin position="147"/>
        <end position="166"/>
    </location>
</feature>
<dbReference type="Pfam" id="PF01943">
    <property type="entry name" value="Polysacc_synt"/>
    <property type="match status" value="1"/>
</dbReference>
<accession>A0A845PZK2</accession>
<dbReference type="PANTHER" id="PTHR30250:SF11">
    <property type="entry name" value="O-ANTIGEN TRANSPORTER-RELATED"/>
    <property type="match status" value="1"/>
</dbReference>
<evidence type="ECO:0000256" key="5">
    <source>
        <dbReference type="ARBA" id="ARBA00023136"/>
    </source>
</evidence>
<evidence type="ECO:0000256" key="6">
    <source>
        <dbReference type="SAM" id="Phobius"/>
    </source>
</evidence>
<keyword evidence="3 6" id="KW-0812">Transmembrane</keyword>
<dbReference type="GO" id="GO:0005886">
    <property type="term" value="C:plasma membrane"/>
    <property type="evidence" value="ECO:0007669"/>
    <property type="project" value="UniProtKB-SubCell"/>
</dbReference>
<feature type="transmembrane region" description="Helical" evidence="6">
    <location>
        <begin position="373"/>
        <end position="393"/>
    </location>
</feature>
<dbReference type="InterPro" id="IPR050833">
    <property type="entry name" value="Poly_Biosynth_Transport"/>
</dbReference>
<feature type="transmembrane region" description="Helical" evidence="6">
    <location>
        <begin position="399"/>
        <end position="424"/>
    </location>
</feature>
<evidence type="ECO:0000256" key="4">
    <source>
        <dbReference type="ARBA" id="ARBA00022989"/>
    </source>
</evidence>
<feature type="transmembrane region" description="Helical" evidence="6">
    <location>
        <begin position="264"/>
        <end position="285"/>
    </location>
</feature>
<dbReference type="Pfam" id="PF13440">
    <property type="entry name" value="Polysacc_synt_3"/>
    <property type="match status" value="1"/>
</dbReference>
<proteinExistence type="predicted"/>
<feature type="transmembrane region" description="Helical" evidence="6">
    <location>
        <begin position="306"/>
        <end position="328"/>
    </location>
</feature>
<dbReference type="InterPro" id="IPR002797">
    <property type="entry name" value="Polysacc_synth"/>
</dbReference>
<feature type="transmembrane region" description="Helical" evidence="6">
    <location>
        <begin position="186"/>
        <end position="205"/>
    </location>
</feature>
<protein>
    <submittedName>
        <fullName evidence="7">Oligosaccharide flippase family protein</fullName>
    </submittedName>
</protein>
<evidence type="ECO:0000256" key="1">
    <source>
        <dbReference type="ARBA" id="ARBA00004651"/>
    </source>
</evidence>
<evidence type="ECO:0000256" key="3">
    <source>
        <dbReference type="ARBA" id="ARBA00022692"/>
    </source>
</evidence>
<keyword evidence="4 6" id="KW-1133">Transmembrane helix</keyword>
<organism evidence="7 8">
    <name type="scientific">Elizabethkingia argenteiflava</name>
    <dbReference type="NCBI Taxonomy" id="2681556"/>
    <lineage>
        <taxon>Bacteria</taxon>
        <taxon>Pseudomonadati</taxon>
        <taxon>Bacteroidota</taxon>
        <taxon>Flavobacteriia</taxon>
        <taxon>Flavobacteriales</taxon>
        <taxon>Weeksellaceae</taxon>
        <taxon>Elizabethkingia</taxon>
    </lineage>
</organism>
<feature type="transmembrane region" description="Helical" evidence="6">
    <location>
        <begin position="12"/>
        <end position="31"/>
    </location>
</feature>
<sequence length="483" mass="55239">MYKKLLGQTAIYGFGTIIIRLFPFIISPFLTRAFGPTALAPFVDFYSVAGIMIVLLSHGMETTFFRFAEKEDDHQKLITTSTFSVVAASLIFMLLGFTFRNSIAEAFKTPDQVNFLTMMVCILGIDGLSTMPFVILRKTGRPKKFALIKILNGLINFVLLLFFIVFLPQLGDKGLLGFVYNENFGVGYVFVANLIASTATFLLLFKELKEVKLRKFSFPLWKKMMAYSLPITIAGLAGIINETLDRQFLKYLLPEEKSTEQMAIYGTVCRLVTFMTLFRQAYLMGIEPFFFSHSRKENSRQAYSKLMTFFVVANCLMLLGLCANLEWISHEYIRNPAYYSGIPIVPLVLIASVFLGIYLNLSIWYKLTDKTIFGAYISIIGAVITIGINYFFIPEYGYWASAWATFFSYFIMMVISYGLGHYYYPIPYNMKKLFLYLGLSILFSYLSYYTLKGNLIFGNGLFLIFLGLVLFLERNTIKNFRKS</sequence>
<gene>
    <name evidence="7" type="ORF">GNY06_09005</name>
</gene>
<feature type="transmembrane region" description="Helical" evidence="6">
    <location>
        <begin position="433"/>
        <end position="449"/>
    </location>
</feature>
<comment type="subcellular location">
    <subcellularLocation>
        <location evidence="1">Cell membrane</location>
        <topology evidence="1">Multi-pass membrane protein</topology>
    </subcellularLocation>
</comment>
<dbReference type="AlphaFoldDB" id="A0A845PZK2"/>
<keyword evidence="2" id="KW-1003">Cell membrane</keyword>
<reference evidence="7 8" key="1">
    <citation type="submission" date="2019-11" db="EMBL/GenBank/DDBJ databases">
        <title>Characterization of Elizabethkingia argenteiflava sp. nov., isolated from inner surface of Soybean Pods.</title>
        <authorList>
            <person name="Mo S."/>
        </authorList>
    </citation>
    <scope>NUCLEOTIDE SEQUENCE [LARGE SCALE GENOMIC DNA]</scope>
    <source>
        <strain evidence="7 8">YB22</strain>
    </source>
</reference>
<feature type="transmembrane region" description="Helical" evidence="6">
    <location>
        <begin position="37"/>
        <end position="56"/>
    </location>
</feature>
<keyword evidence="5 6" id="KW-0472">Membrane</keyword>
<keyword evidence="8" id="KW-1185">Reference proteome</keyword>
<evidence type="ECO:0000256" key="2">
    <source>
        <dbReference type="ARBA" id="ARBA00022475"/>
    </source>
</evidence>
<feature type="transmembrane region" description="Helical" evidence="6">
    <location>
        <begin position="226"/>
        <end position="244"/>
    </location>
</feature>
<feature type="transmembrane region" description="Helical" evidence="6">
    <location>
        <begin position="455"/>
        <end position="472"/>
    </location>
</feature>